<evidence type="ECO:0000313" key="10">
    <source>
        <dbReference type="Proteomes" id="UP001162734"/>
    </source>
</evidence>
<keyword evidence="4 7" id="KW-1133">Transmembrane helix</keyword>
<evidence type="ECO:0000256" key="6">
    <source>
        <dbReference type="ARBA" id="ARBA00038076"/>
    </source>
</evidence>
<keyword evidence="10" id="KW-1185">Reference proteome</keyword>
<reference evidence="10" key="1">
    <citation type="journal article" date="2022" name="Int. J. Syst. Evol. Microbiol.">
        <title>Anaeromyxobacter oryzae sp. nov., Anaeromyxobacter diazotrophicus sp. nov. and Anaeromyxobacter paludicola sp. nov., isolated from paddy soils.</title>
        <authorList>
            <person name="Itoh H."/>
            <person name="Xu Z."/>
            <person name="Mise K."/>
            <person name="Masuda Y."/>
            <person name="Ushijima N."/>
            <person name="Hayakawa C."/>
            <person name="Shiratori Y."/>
            <person name="Senoo K."/>
        </authorList>
    </citation>
    <scope>NUCLEOTIDE SEQUENCE [LARGE SCALE GENOMIC DNA]</scope>
    <source>
        <strain evidence="10">Red630</strain>
    </source>
</reference>
<feature type="domain" description="ABC3 transporter permease C-terminal" evidence="8">
    <location>
        <begin position="299"/>
        <end position="423"/>
    </location>
</feature>
<name>A0ABN6NAM7_9BACT</name>
<organism evidence="9 10">
    <name type="scientific">Anaeromyxobacter paludicola</name>
    <dbReference type="NCBI Taxonomy" id="2918171"/>
    <lineage>
        <taxon>Bacteria</taxon>
        <taxon>Pseudomonadati</taxon>
        <taxon>Myxococcota</taxon>
        <taxon>Myxococcia</taxon>
        <taxon>Myxococcales</taxon>
        <taxon>Cystobacterineae</taxon>
        <taxon>Anaeromyxobacteraceae</taxon>
        <taxon>Anaeromyxobacter</taxon>
    </lineage>
</organism>
<dbReference type="EMBL" id="AP025592">
    <property type="protein sequence ID" value="BDG10286.1"/>
    <property type="molecule type" value="Genomic_DNA"/>
</dbReference>
<evidence type="ECO:0000256" key="7">
    <source>
        <dbReference type="SAM" id="Phobius"/>
    </source>
</evidence>
<feature type="transmembrane region" description="Helical" evidence="7">
    <location>
        <begin position="390"/>
        <end position="413"/>
    </location>
</feature>
<evidence type="ECO:0000313" key="9">
    <source>
        <dbReference type="EMBL" id="BDG10286.1"/>
    </source>
</evidence>
<protein>
    <recommendedName>
        <fullName evidence="8">ABC3 transporter permease C-terminal domain-containing protein</fullName>
    </recommendedName>
</protein>
<dbReference type="PANTHER" id="PTHR30572">
    <property type="entry name" value="MEMBRANE COMPONENT OF TRANSPORTER-RELATED"/>
    <property type="match status" value="1"/>
</dbReference>
<keyword evidence="3 7" id="KW-0812">Transmembrane</keyword>
<dbReference type="Proteomes" id="UP001162734">
    <property type="component" value="Chromosome"/>
</dbReference>
<evidence type="ECO:0000256" key="2">
    <source>
        <dbReference type="ARBA" id="ARBA00022475"/>
    </source>
</evidence>
<sequence>MTLGRLVRLARLDLRADVRGALLDGAAACAGAAALVFFVALGLGVGRAAQRMFPSEARAVEVVPANVSLGAVLGGGRLDDEAVLRLAALAGVAEAHPKLNCRVPIAASRGPEGVPLNWPPGFVAQLPAVGVDPGLVKRDLGPGQSFQDQGEAGPIDVVASKRLLEIYDKTIAPAWNLRRLPPGLALIGLQLPVQVGFSIVPLKTEDRVYDARLLLAGLSDRVPVYQLALPLETVKRLHRDYGKQDQGYSAVTLFTQRPEDVPPVAAAVRHMGFAVDEGERSVAERVGTVVAVTTGALALLALLMCALAALAVAQSLFATVRGRARELAILRAVGATPGDLAALVIAEAGIVGLGGGLAGLLIAWAASLGADHLFARLLPEFPFRPETFFAFPWWLVLLGPAVALLSAMGGALAPARAAARAEPARALS</sequence>
<keyword evidence="5 7" id="KW-0472">Membrane</keyword>
<dbReference type="PANTHER" id="PTHR30572:SF4">
    <property type="entry name" value="ABC TRANSPORTER PERMEASE YTRF"/>
    <property type="match status" value="1"/>
</dbReference>
<evidence type="ECO:0000256" key="4">
    <source>
        <dbReference type="ARBA" id="ARBA00022989"/>
    </source>
</evidence>
<feature type="transmembrane region" description="Helical" evidence="7">
    <location>
        <begin position="340"/>
        <end position="370"/>
    </location>
</feature>
<feature type="transmembrane region" description="Helical" evidence="7">
    <location>
        <begin position="296"/>
        <end position="320"/>
    </location>
</feature>
<feature type="transmembrane region" description="Helical" evidence="7">
    <location>
        <begin position="21"/>
        <end position="45"/>
    </location>
</feature>
<evidence type="ECO:0000256" key="1">
    <source>
        <dbReference type="ARBA" id="ARBA00004651"/>
    </source>
</evidence>
<dbReference type="InterPro" id="IPR050250">
    <property type="entry name" value="Macrolide_Exporter_MacB"/>
</dbReference>
<keyword evidence="2" id="KW-1003">Cell membrane</keyword>
<gene>
    <name evidence="9" type="ORF">AMPC_33990</name>
</gene>
<evidence type="ECO:0000256" key="5">
    <source>
        <dbReference type="ARBA" id="ARBA00023136"/>
    </source>
</evidence>
<evidence type="ECO:0000259" key="8">
    <source>
        <dbReference type="Pfam" id="PF02687"/>
    </source>
</evidence>
<accession>A0ABN6NAM7</accession>
<dbReference type="Pfam" id="PF02687">
    <property type="entry name" value="FtsX"/>
    <property type="match status" value="1"/>
</dbReference>
<comment type="similarity">
    <text evidence="6">Belongs to the ABC-4 integral membrane protein family.</text>
</comment>
<dbReference type="InterPro" id="IPR003838">
    <property type="entry name" value="ABC3_permease_C"/>
</dbReference>
<evidence type="ECO:0000256" key="3">
    <source>
        <dbReference type="ARBA" id="ARBA00022692"/>
    </source>
</evidence>
<dbReference type="RefSeq" id="WP_248342706.1">
    <property type="nucleotide sequence ID" value="NZ_AP025592.1"/>
</dbReference>
<proteinExistence type="inferred from homology"/>
<comment type="subcellular location">
    <subcellularLocation>
        <location evidence="1">Cell membrane</location>
        <topology evidence="1">Multi-pass membrane protein</topology>
    </subcellularLocation>
</comment>